<gene>
    <name evidence="1" type="ORF">SAMN05421747_10674</name>
</gene>
<proteinExistence type="predicted"/>
<protein>
    <submittedName>
        <fullName evidence="1">Uncharacterized protein</fullName>
    </submittedName>
</protein>
<dbReference type="AlphaFoldDB" id="A0A1I1HA02"/>
<sequence length="34" mass="4100">MKIGKKLYHVEFFVTVGLLYFKNFSHTTKKLFFS</sequence>
<evidence type="ECO:0000313" key="1">
    <source>
        <dbReference type="EMBL" id="SFC20535.1"/>
    </source>
</evidence>
<dbReference type="Proteomes" id="UP000199577">
    <property type="component" value="Unassembled WGS sequence"/>
</dbReference>
<dbReference type="STRING" id="623281.SAMN05421747_10674"/>
<name>A0A1I1HA02_9SPHI</name>
<reference evidence="1 2" key="1">
    <citation type="submission" date="2016-10" db="EMBL/GenBank/DDBJ databases">
        <authorList>
            <person name="de Groot N.N."/>
        </authorList>
    </citation>
    <scope>NUCLEOTIDE SEQUENCE [LARGE SCALE GENOMIC DNA]</scope>
    <source>
        <strain evidence="1 2">DSM 22900</strain>
    </source>
</reference>
<dbReference type="EMBL" id="FOLL01000006">
    <property type="protein sequence ID" value="SFC20535.1"/>
    <property type="molecule type" value="Genomic_DNA"/>
</dbReference>
<accession>A0A1I1HA02</accession>
<keyword evidence="2" id="KW-1185">Reference proteome</keyword>
<organism evidence="1 2">
    <name type="scientific">Parapedobacter composti</name>
    <dbReference type="NCBI Taxonomy" id="623281"/>
    <lineage>
        <taxon>Bacteria</taxon>
        <taxon>Pseudomonadati</taxon>
        <taxon>Bacteroidota</taxon>
        <taxon>Sphingobacteriia</taxon>
        <taxon>Sphingobacteriales</taxon>
        <taxon>Sphingobacteriaceae</taxon>
        <taxon>Parapedobacter</taxon>
    </lineage>
</organism>
<evidence type="ECO:0000313" key="2">
    <source>
        <dbReference type="Proteomes" id="UP000199577"/>
    </source>
</evidence>